<protein>
    <submittedName>
        <fullName evidence="1">Uncharacterized protein</fullName>
    </submittedName>
</protein>
<dbReference type="EMBL" id="JAIWYP010000004">
    <property type="protein sequence ID" value="KAH3839296.1"/>
    <property type="molecule type" value="Genomic_DNA"/>
</dbReference>
<comment type="caution">
    <text evidence="1">The sequence shown here is derived from an EMBL/GenBank/DDBJ whole genome shotgun (WGS) entry which is preliminary data.</text>
</comment>
<reference evidence="1" key="1">
    <citation type="journal article" date="2019" name="bioRxiv">
        <title>The Genome of the Zebra Mussel, Dreissena polymorpha: A Resource for Invasive Species Research.</title>
        <authorList>
            <person name="McCartney M.A."/>
            <person name="Auch B."/>
            <person name="Kono T."/>
            <person name="Mallez S."/>
            <person name="Zhang Y."/>
            <person name="Obille A."/>
            <person name="Becker A."/>
            <person name="Abrahante J.E."/>
            <person name="Garbe J."/>
            <person name="Badalamenti J.P."/>
            <person name="Herman A."/>
            <person name="Mangelson H."/>
            <person name="Liachko I."/>
            <person name="Sullivan S."/>
            <person name="Sone E.D."/>
            <person name="Koren S."/>
            <person name="Silverstein K.A.T."/>
            <person name="Beckman K.B."/>
            <person name="Gohl D.M."/>
        </authorList>
    </citation>
    <scope>NUCLEOTIDE SEQUENCE</scope>
    <source>
        <strain evidence="1">Duluth1</strain>
        <tissue evidence="1">Whole animal</tissue>
    </source>
</reference>
<organism evidence="1 2">
    <name type="scientific">Dreissena polymorpha</name>
    <name type="common">Zebra mussel</name>
    <name type="synonym">Mytilus polymorpha</name>
    <dbReference type="NCBI Taxonomy" id="45954"/>
    <lineage>
        <taxon>Eukaryota</taxon>
        <taxon>Metazoa</taxon>
        <taxon>Spiralia</taxon>
        <taxon>Lophotrochozoa</taxon>
        <taxon>Mollusca</taxon>
        <taxon>Bivalvia</taxon>
        <taxon>Autobranchia</taxon>
        <taxon>Heteroconchia</taxon>
        <taxon>Euheterodonta</taxon>
        <taxon>Imparidentia</taxon>
        <taxon>Neoheterodontei</taxon>
        <taxon>Myida</taxon>
        <taxon>Dreissenoidea</taxon>
        <taxon>Dreissenidae</taxon>
        <taxon>Dreissena</taxon>
    </lineage>
</organism>
<reference evidence="1" key="2">
    <citation type="submission" date="2020-11" db="EMBL/GenBank/DDBJ databases">
        <authorList>
            <person name="McCartney M.A."/>
            <person name="Auch B."/>
            <person name="Kono T."/>
            <person name="Mallez S."/>
            <person name="Becker A."/>
            <person name="Gohl D.M."/>
            <person name="Silverstein K.A.T."/>
            <person name="Koren S."/>
            <person name="Bechman K.B."/>
            <person name="Herman A."/>
            <person name="Abrahante J.E."/>
            <person name="Garbe J."/>
        </authorList>
    </citation>
    <scope>NUCLEOTIDE SEQUENCE</scope>
    <source>
        <strain evidence="1">Duluth1</strain>
        <tissue evidence="1">Whole animal</tissue>
    </source>
</reference>
<dbReference type="Proteomes" id="UP000828390">
    <property type="component" value="Unassembled WGS sequence"/>
</dbReference>
<proteinExistence type="predicted"/>
<dbReference type="AlphaFoldDB" id="A0A9D4QQ05"/>
<accession>A0A9D4QQ05</accession>
<evidence type="ECO:0000313" key="1">
    <source>
        <dbReference type="EMBL" id="KAH3839296.1"/>
    </source>
</evidence>
<sequence>MSFSESICFCVSSYFFSRPVTPQSMILMVCLGTALFGSEGTSPTARTTSCE</sequence>
<name>A0A9D4QQ05_DREPO</name>
<gene>
    <name evidence="1" type="ORF">DPMN_112722</name>
</gene>
<evidence type="ECO:0000313" key="2">
    <source>
        <dbReference type="Proteomes" id="UP000828390"/>
    </source>
</evidence>
<keyword evidence="2" id="KW-1185">Reference proteome</keyword>